<keyword evidence="1" id="KW-0732">Signal</keyword>
<gene>
    <name evidence="2" type="ORF">B0J11DRAFT_535052</name>
</gene>
<reference evidence="2" key="1">
    <citation type="journal article" date="2021" name="Nat. Commun.">
        <title>Genetic determinants of endophytism in the Arabidopsis root mycobiome.</title>
        <authorList>
            <person name="Mesny F."/>
            <person name="Miyauchi S."/>
            <person name="Thiergart T."/>
            <person name="Pickel B."/>
            <person name="Atanasova L."/>
            <person name="Karlsson M."/>
            <person name="Huettel B."/>
            <person name="Barry K.W."/>
            <person name="Haridas S."/>
            <person name="Chen C."/>
            <person name="Bauer D."/>
            <person name="Andreopoulos W."/>
            <person name="Pangilinan J."/>
            <person name="LaButti K."/>
            <person name="Riley R."/>
            <person name="Lipzen A."/>
            <person name="Clum A."/>
            <person name="Drula E."/>
            <person name="Henrissat B."/>
            <person name="Kohler A."/>
            <person name="Grigoriev I.V."/>
            <person name="Martin F.M."/>
            <person name="Hacquard S."/>
        </authorList>
    </citation>
    <scope>NUCLEOTIDE SEQUENCE</scope>
    <source>
        <strain evidence="2">MPI-CAGE-CH-0243</strain>
    </source>
</reference>
<protein>
    <recommendedName>
        <fullName evidence="4">Defensin</fullName>
    </recommendedName>
</protein>
<dbReference type="Proteomes" id="UP000700596">
    <property type="component" value="Unassembled WGS sequence"/>
</dbReference>
<evidence type="ECO:0000256" key="1">
    <source>
        <dbReference type="SAM" id="SignalP"/>
    </source>
</evidence>
<dbReference type="EMBL" id="JAGMWT010000011">
    <property type="protein sequence ID" value="KAH7120019.1"/>
    <property type="molecule type" value="Genomic_DNA"/>
</dbReference>
<proteinExistence type="predicted"/>
<name>A0A9P9IHS5_9PLEO</name>
<feature type="chain" id="PRO_5040418093" description="Defensin" evidence="1">
    <location>
        <begin position="20"/>
        <end position="80"/>
    </location>
</feature>
<evidence type="ECO:0008006" key="4">
    <source>
        <dbReference type="Google" id="ProtNLM"/>
    </source>
</evidence>
<organism evidence="2 3">
    <name type="scientific">Dendryphion nanum</name>
    <dbReference type="NCBI Taxonomy" id="256645"/>
    <lineage>
        <taxon>Eukaryota</taxon>
        <taxon>Fungi</taxon>
        <taxon>Dikarya</taxon>
        <taxon>Ascomycota</taxon>
        <taxon>Pezizomycotina</taxon>
        <taxon>Dothideomycetes</taxon>
        <taxon>Pleosporomycetidae</taxon>
        <taxon>Pleosporales</taxon>
        <taxon>Torulaceae</taxon>
        <taxon>Dendryphion</taxon>
    </lineage>
</organism>
<keyword evidence="3" id="KW-1185">Reference proteome</keyword>
<feature type="signal peptide" evidence="1">
    <location>
        <begin position="1"/>
        <end position="19"/>
    </location>
</feature>
<sequence length="80" mass="8293">MQLLNSLAALTIFTATTFAVPAPNPIAVSAPTLVTVAAASPSCGKFYLNDGPGCIRECSNLGARCQREFGCGITCHRCVC</sequence>
<evidence type="ECO:0000313" key="3">
    <source>
        <dbReference type="Proteomes" id="UP000700596"/>
    </source>
</evidence>
<evidence type="ECO:0000313" key="2">
    <source>
        <dbReference type="EMBL" id="KAH7120019.1"/>
    </source>
</evidence>
<comment type="caution">
    <text evidence="2">The sequence shown here is derived from an EMBL/GenBank/DDBJ whole genome shotgun (WGS) entry which is preliminary data.</text>
</comment>
<dbReference type="AlphaFoldDB" id="A0A9P9IHS5"/>
<accession>A0A9P9IHS5</accession>